<comment type="similarity">
    <text evidence="10">Belongs to the prokaryotic AdoMetDC family. Type 1 subfamily.</text>
</comment>
<keyword evidence="5 10" id="KW-0620">Polyamine biosynthesis</keyword>
<feature type="active site" description="Proton acceptor; for processing activity" evidence="10">
    <location>
        <position position="68"/>
    </location>
</feature>
<dbReference type="Gene3D" id="3.30.160.750">
    <property type="match status" value="1"/>
</dbReference>
<reference evidence="11" key="2">
    <citation type="journal article" date="2022" name="Microbiol. Resour. Announc.">
        <title>Metagenome Sequencing to Explore Phylogenomics of Terrestrial Cyanobacteria.</title>
        <authorList>
            <person name="Ward R.D."/>
            <person name="Stajich J.E."/>
            <person name="Johansen J.R."/>
            <person name="Huntemann M."/>
            <person name="Clum A."/>
            <person name="Foster B."/>
            <person name="Foster B."/>
            <person name="Roux S."/>
            <person name="Palaniappan K."/>
            <person name="Varghese N."/>
            <person name="Mukherjee S."/>
            <person name="Reddy T.B.K."/>
            <person name="Daum C."/>
            <person name="Copeland A."/>
            <person name="Chen I.A."/>
            <person name="Ivanova N.N."/>
            <person name="Kyrpides N.C."/>
            <person name="Shapiro N."/>
            <person name="Eloe-Fadrosh E.A."/>
            <person name="Pietrasiak N."/>
        </authorList>
    </citation>
    <scope>NUCLEOTIDE SEQUENCE</scope>
    <source>
        <strain evidence="11">CPER-KK1</strain>
    </source>
</reference>
<evidence type="ECO:0000256" key="1">
    <source>
        <dbReference type="ARBA" id="ARBA00022691"/>
    </source>
</evidence>
<comment type="function">
    <text evidence="10">Catalyzes the decarboxylation of S-adenosylmethionine to S-adenosylmethioninamine (dcAdoMet), the propylamine donor required for the synthesis of the polyamines spermine and spermidine from the diamine putrescine.</text>
</comment>
<feature type="modified residue" description="Pyruvic acid (Ser); by autocatalysis" evidence="10">
    <location>
        <position position="63"/>
    </location>
</feature>
<evidence type="ECO:0000256" key="4">
    <source>
        <dbReference type="ARBA" id="ARBA00023066"/>
    </source>
</evidence>
<dbReference type="GO" id="GO:0005829">
    <property type="term" value="C:cytosol"/>
    <property type="evidence" value="ECO:0007669"/>
    <property type="project" value="TreeGrafter"/>
</dbReference>
<comment type="PTM">
    <text evidence="10">Is synthesized initially as an inactive proenzyme. Formation of the active enzyme involves a self-maturation process in which the active site pyruvoyl group is generated from an internal serine residue via an autocatalytic post-translational modification. Two non-identical subunits are generated from the proenzyme in this reaction, and the pyruvate is formed at the N-terminus of the alpha chain, which is derived from the carboxyl end of the proenzyme. The post-translation cleavage follows an unusual pathway, termed non-hydrolytic serinolysis, in which the side chain hydroxyl group of the serine supplies its oxygen atom to form the C-terminus of the beta chain, while the remainder of the serine residue undergoes an oxidative deamination to produce ammonia and the pyruvoyl group blocking the N-terminus of the alpha chain.</text>
</comment>
<dbReference type="HAMAP" id="MF_00464">
    <property type="entry name" value="AdoMetDC_1"/>
    <property type="match status" value="1"/>
</dbReference>
<dbReference type="SUPFAM" id="SSF56276">
    <property type="entry name" value="S-adenosylmethionine decarboxylase"/>
    <property type="match status" value="1"/>
</dbReference>
<evidence type="ECO:0000313" key="11">
    <source>
        <dbReference type="EMBL" id="MBW4543185.1"/>
    </source>
</evidence>
<keyword evidence="6 10" id="KW-0865">Zymogen</keyword>
<evidence type="ECO:0000256" key="9">
    <source>
        <dbReference type="ARBA" id="ARBA00023317"/>
    </source>
</evidence>
<dbReference type="Pfam" id="PF02675">
    <property type="entry name" value="AdoMet_dc"/>
    <property type="match status" value="1"/>
</dbReference>
<evidence type="ECO:0000256" key="3">
    <source>
        <dbReference type="ARBA" id="ARBA00022813"/>
    </source>
</evidence>
<accession>A0A951PG33</accession>
<keyword evidence="3 10" id="KW-0068">Autocatalytic cleavage</keyword>
<keyword evidence="4 10" id="KW-0745">Spermidine biosynthesis</keyword>
<protein>
    <recommendedName>
        <fullName evidence="10">S-adenosylmethionine decarboxylase proenzyme</fullName>
        <shortName evidence="10">AdoMetDC</shortName>
        <shortName evidence="10">SAMDC</shortName>
        <ecNumber evidence="10">4.1.1.50</ecNumber>
    </recommendedName>
    <component>
        <recommendedName>
            <fullName evidence="10">S-adenosylmethionine decarboxylase beta chain</fullName>
        </recommendedName>
    </component>
    <component>
        <recommendedName>
            <fullName evidence="10">S-adenosylmethionine decarboxylase alpha chain</fullName>
        </recommendedName>
    </component>
</protein>
<dbReference type="AlphaFoldDB" id="A0A951PG33"/>
<name>A0A951PG33_9CYAN</name>
<dbReference type="GO" id="GO:0004014">
    <property type="term" value="F:adenosylmethionine decarboxylase activity"/>
    <property type="evidence" value="ECO:0007669"/>
    <property type="project" value="UniProtKB-UniRule"/>
</dbReference>
<comment type="subunit">
    <text evidence="10">Heterotetramer of two alpha and two beta chains arranged as a dimer of alpha/beta heterodimers.</text>
</comment>
<feature type="chain" id="PRO_5038188260" description="S-adenosylmethionine decarboxylase beta chain" evidence="10">
    <location>
        <begin position="1"/>
        <end position="62"/>
    </location>
</feature>
<dbReference type="InterPro" id="IPR016067">
    <property type="entry name" value="S-AdoMet_deCO2ase_core"/>
</dbReference>
<dbReference type="NCBIfam" id="TIGR03330">
    <property type="entry name" value="SAM_DCase_Bsu"/>
    <property type="match status" value="1"/>
</dbReference>
<feature type="active site" description="Proton donor; for catalytic activity" evidence="10">
    <location>
        <position position="83"/>
    </location>
</feature>
<dbReference type="PANTHER" id="PTHR33866:SF2">
    <property type="entry name" value="S-ADENOSYLMETHIONINE DECARBOXYLASE PROENZYME"/>
    <property type="match status" value="1"/>
</dbReference>
<evidence type="ECO:0000256" key="8">
    <source>
        <dbReference type="ARBA" id="ARBA00023270"/>
    </source>
</evidence>
<keyword evidence="1 10" id="KW-0949">S-adenosyl-L-methionine</keyword>
<comment type="cofactor">
    <cofactor evidence="10">
        <name>pyruvate</name>
        <dbReference type="ChEBI" id="CHEBI:15361"/>
    </cofactor>
    <text evidence="10">Binds 1 pyruvoyl group covalently per subunit.</text>
</comment>
<dbReference type="InterPro" id="IPR003826">
    <property type="entry name" value="AdoMetDC_fam_prok"/>
</dbReference>
<dbReference type="Gene3D" id="3.30.360.110">
    <property type="entry name" value="S-adenosylmethionine decarboxylase domain"/>
    <property type="match status" value="1"/>
</dbReference>
<keyword evidence="7 10" id="KW-0456">Lyase</keyword>
<comment type="caution">
    <text evidence="11">The sequence shown here is derived from an EMBL/GenBank/DDBJ whole genome shotgun (WGS) entry which is preliminary data.</text>
</comment>
<keyword evidence="2 10" id="KW-0210">Decarboxylase</keyword>
<dbReference type="InterPro" id="IPR042284">
    <property type="entry name" value="AdoMetDC_N"/>
</dbReference>
<dbReference type="PANTHER" id="PTHR33866">
    <property type="entry name" value="S-ADENOSYLMETHIONINE DECARBOXYLASE PROENZYME"/>
    <property type="match status" value="1"/>
</dbReference>
<dbReference type="GO" id="GO:0008295">
    <property type="term" value="P:spermidine biosynthetic process"/>
    <property type="evidence" value="ECO:0007669"/>
    <property type="project" value="UniProtKB-UniRule"/>
</dbReference>
<evidence type="ECO:0000256" key="7">
    <source>
        <dbReference type="ARBA" id="ARBA00023239"/>
    </source>
</evidence>
<evidence type="ECO:0000256" key="10">
    <source>
        <dbReference type="HAMAP-Rule" id="MF_00464"/>
    </source>
</evidence>
<feature type="active site" description="Schiff-base intermediate with substrate; via pyruvic acid" evidence="10">
    <location>
        <position position="63"/>
    </location>
</feature>
<feature type="site" description="Cleavage (non-hydrolytic); by autolysis" evidence="10">
    <location>
        <begin position="62"/>
        <end position="63"/>
    </location>
</feature>
<feature type="chain" id="PRO_5038188259" description="S-adenosylmethionine decarboxylase alpha chain" evidence="10">
    <location>
        <begin position="63"/>
        <end position="132"/>
    </location>
</feature>
<comment type="pathway">
    <text evidence="10">Amine and polyamine biosynthesis; S-adenosylmethioninamine biosynthesis; S-adenosylmethioninamine from S-adenosyl-L-methionine: step 1/1.</text>
</comment>
<evidence type="ECO:0000256" key="5">
    <source>
        <dbReference type="ARBA" id="ARBA00023115"/>
    </source>
</evidence>
<gene>
    <name evidence="11" type="primary">speD</name>
    <name evidence="10" type="synonym">speH</name>
    <name evidence="11" type="ORF">KME25_01865</name>
</gene>
<evidence type="ECO:0000256" key="6">
    <source>
        <dbReference type="ARBA" id="ARBA00023145"/>
    </source>
</evidence>
<dbReference type="InterPro" id="IPR017716">
    <property type="entry name" value="S-AdoMet_deCOase_pro-enz"/>
</dbReference>
<dbReference type="Proteomes" id="UP000753908">
    <property type="component" value="Unassembled WGS sequence"/>
</dbReference>
<proteinExistence type="inferred from homology"/>
<dbReference type="InterPro" id="IPR042286">
    <property type="entry name" value="AdoMetDC_C"/>
</dbReference>
<keyword evidence="8 10" id="KW-0704">Schiff base</keyword>
<reference evidence="11" key="1">
    <citation type="submission" date="2021-05" db="EMBL/GenBank/DDBJ databases">
        <authorList>
            <person name="Pietrasiak N."/>
            <person name="Ward R."/>
            <person name="Stajich J.E."/>
            <person name="Kurbessoian T."/>
        </authorList>
    </citation>
    <scope>NUCLEOTIDE SEQUENCE</scope>
    <source>
        <strain evidence="11">CPER-KK1</strain>
    </source>
</reference>
<comment type="catalytic activity">
    <reaction evidence="10">
        <text>S-adenosyl-L-methionine + H(+) = S-adenosyl 3-(methylsulfanyl)propylamine + CO2</text>
        <dbReference type="Rhea" id="RHEA:15981"/>
        <dbReference type="ChEBI" id="CHEBI:15378"/>
        <dbReference type="ChEBI" id="CHEBI:16526"/>
        <dbReference type="ChEBI" id="CHEBI:57443"/>
        <dbReference type="ChEBI" id="CHEBI:59789"/>
        <dbReference type="EC" id="4.1.1.50"/>
    </reaction>
</comment>
<keyword evidence="9 10" id="KW-0670">Pyruvate</keyword>
<organism evidence="11 12">
    <name type="scientific">Symplocastrum torsivum CPER-KK1</name>
    <dbReference type="NCBI Taxonomy" id="450513"/>
    <lineage>
        <taxon>Bacteria</taxon>
        <taxon>Bacillati</taxon>
        <taxon>Cyanobacteriota</taxon>
        <taxon>Cyanophyceae</taxon>
        <taxon>Oscillatoriophycideae</taxon>
        <taxon>Oscillatoriales</taxon>
        <taxon>Microcoleaceae</taxon>
        <taxon>Symplocastrum</taxon>
    </lineage>
</organism>
<dbReference type="EMBL" id="JAHHIF010000002">
    <property type="protein sequence ID" value="MBW4543185.1"/>
    <property type="molecule type" value="Genomic_DNA"/>
</dbReference>
<evidence type="ECO:0000256" key="2">
    <source>
        <dbReference type="ARBA" id="ARBA00022793"/>
    </source>
</evidence>
<sequence length="132" mass="14553">MKQVGTHLVVDAWQAPQDLLNDPEGIRRALIDAISAGEATLIDLCVHQFSPHGVTATATLAESHIAIHTWPEHGYFAADLFFCGRGKPDEAMKLLQTALQAKQARVREIPRGFDELSEINERLGEPAYHSVL</sequence>
<evidence type="ECO:0000313" key="12">
    <source>
        <dbReference type="Proteomes" id="UP000753908"/>
    </source>
</evidence>
<dbReference type="EC" id="4.1.1.50" evidence="10"/>